<evidence type="ECO:0000256" key="8">
    <source>
        <dbReference type="ARBA" id="ARBA00022741"/>
    </source>
</evidence>
<evidence type="ECO:0000313" key="18">
    <source>
        <dbReference type="Proteomes" id="UP001174677"/>
    </source>
</evidence>
<dbReference type="Proteomes" id="UP001174677">
    <property type="component" value="Chromosome 16"/>
</dbReference>
<keyword evidence="6 15" id="KW-0732">Signal</keyword>
<evidence type="ECO:0000256" key="2">
    <source>
        <dbReference type="ARBA" id="ARBA00008684"/>
    </source>
</evidence>
<dbReference type="InterPro" id="IPR011009">
    <property type="entry name" value="Kinase-like_dom_sf"/>
</dbReference>
<dbReference type="Pfam" id="PF00069">
    <property type="entry name" value="Pkinase"/>
    <property type="match status" value="1"/>
</dbReference>
<dbReference type="InterPro" id="IPR055414">
    <property type="entry name" value="LRR_R13L4/SHOC2-like"/>
</dbReference>
<dbReference type="InterPro" id="IPR001611">
    <property type="entry name" value="Leu-rich_rpt"/>
</dbReference>
<sequence>MAKWLSFYIAAVCWFLYAANPSTCLQNVTDRLALLSFKQAIERDPFQALSSWNDSLHYCDWQGVSCSRRHPGRVIALTLASEGLVGSLSPHIGNLSFLRVLNFQNNTFYGEIPQEIGRLQRVRYLKLANNSFGGNIPANLSRCSNLVYLDLIDNKLIGSIPAELGSLPKLGALGLAANNLTGSIPPSIGNLSSLYQISLRTNSLQGQIPEELSRLGKLIDVLLSENNLTGEIPPGLYNISSIEIFSMFLNQLHGRIPSDIGLTLPNLSSFALAYNKFTGSIPVTLSNASALQKIVLLSNHFTGSIPKNLGMLPNLHDVILAVNQLQDDLSFIDSLTNCSSLQQINVARNFLNGSIPKSITNLSKNIWILGLSENQLQGTIPLGLENLGNLRFLQLGWNFLSGPILTDFGKFQRLQYLTLSYNNFGGTIPSSLANLTFLSVLYMRFNNFHGTIPPSLGSLSGLIELDLRDNSLNGSIPPEVIGLSSLSFALVLSHNQLTGPVPSEVGLLQNILLLDLSDNRLSGTIPSSIGKCLNLEGLYLGGNLFEGEIPQAYSSLQGLRELDISRNNLSGKIPDSIAALDGLNLLNLSFNRLEGEVPKYGIFLNSSAVSLLGNNYLCGGIADLKLPPCPFPKSNKEKLSSALKVSISAVGAALFILLLGGSLIFWHRKRMSRRKGISVPSFNLPFLRISYAELFKATDGFSTSNIIGTGSYSSVYKGILEPTGTEIAAKVLNLHRRGASQSFMSECRALRTIRHRNLMKLLSACSSIDFQGNDFRSLIYEFMPNGNLDKWLHPGNTGEGGQQIVPGNLKLMQRLDIAIDIASAIEYLHNGCPSTIIHGDLKPSNVLLDNEMTARVGDFGLAKIVAAVSCGADQYPSSTSLAIKGTIGYVAPEYGMGDMVSIEGDVYSYGILLLEMFTGKKPTDDFFKDGLNLHVFVERSLPCNVKEVVDPSIDLSNDGRENLLNCLVLAMRIGVACSMELPTERMKIIDVIRELQNIKSRFLASEMEYPQKWGPKHLSREADLFL</sequence>
<dbReference type="Pfam" id="PF23598">
    <property type="entry name" value="LRR_14"/>
    <property type="match status" value="1"/>
</dbReference>
<keyword evidence="3" id="KW-0433">Leucine-rich repeat</keyword>
<evidence type="ECO:0000256" key="7">
    <source>
        <dbReference type="ARBA" id="ARBA00022737"/>
    </source>
</evidence>
<dbReference type="EMBL" id="JARPOI010000016">
    <property type="protein sequence ID" value="KAJ9145897.1"/>
    <property type="molecule type" value="Genomic_DNA"/>
</dbReference>
<dbReference type="InterPro" id="IPR003591">
    <property type="entry name" value="Leu-rich_rpt_typical-subtyp"/>
</dbReference>
<feature type="transmembrane region" description="Helical" evidence="14">
    <location>
        <begin position="645"/>
        <end position="666"/>
    </location>
</feature>
<dbReference type="InterPro" id="IPR017441">
    <property type="entry name" value="Protein_kinase_ATP_BS"/>
</dbReference>
<dbReference type="PROSITE" id="PS00107">
    <property type="entry name" value="PROTEIN_KINASE_ATP"/>
    <property type="match status" value="1"/>
</dbReference>
<dbReference type="Pfam" id="PF08263">
    <property type="entry name" value="LRRNT_2"/>
    <property type="match status" value="1"/>
</dbReference>
<evidence type="ECO:0000256" key="6">
    <source>
        <dbReference type="ARBA" id="ARBA00022729"/>
    </source>
</evidence>
<comment type="subcellular location">
    <subcellularLocation>
        <location evidence="1">Membrane</location>
    </subcellularLocation>
</comment>
<evidence type="ECO:0000256" key="10">
    <source>
        <dbReference type="ARBA" id="ARBA00022840"/>
    </source>
</evidence>
<dbReference type="PANTHER" id="PTHR27008">
    <property type="entry name" value="OS04G0122200 PROTEIN"/>
    <property type="match status" value="1"/>
</dbReference>
<evidence type="ECO:0000256" key="1">
    <source>
        <dbReference type="ARBA" id="ARBA00004370"/>
    </source>
</evidence>
<dbReference type="SMART" id="SM00220">
    <property type="entry name" value="S_TKc"/>
    <property type="match status" value="1"/>
</dbReference>
<keyword evidence="7" id="KW-0677">Repeat</keyword>
<evidence type="ECO:0000256" key="13">
    <source>
        <dbReference type="PROSITE-ProRule" id="PRU10141"/>
    </source>
</evidence>
<keyword evidence="4" id="KW-0808">Transferase</keyword>
<gene>
    <name evidence="17" type="ORF">P3X46_028225</name>
</gene>
<accession>A0ABQ9KPS4</accession>
<keyword evidence="8 13" id="KW-0547">Nucleotide-binding</keyword>
<dbReference type="PANTHER" id="PTHR27008:SF543">
    <property type="entry name" value="PROTEIN KINASE DOMAIN-CONTAINING PROTEIN"/>
    <property type="match status" value="1"/>
</dbReference>
<evidence type="ECO:0000256" key="15">
    <source>
        <dbReference type="SAM" id="SignalP"/>
    </source>
</evidence>
<keyword evidence="18" id="KW-1185">Reference proteome</keyword>
<feature type="signal peptide" evidence="15">
    <location>
        <begin position="1"/>
        <end position="24"/>
    </location>
</feature>
<dbReference type="Gene3D" id="1.10.510.10">
    <property type="entry name" value="Transferase(Phosphotransferase) domain 1"/>
    <property type="match status" value="1"/>
</dbReference>
<evidence type="ECO:0000256" key="5">
    <source>
        <dbReference type="ARBA" id="ARBA00022692"/>
    </source>
</evidence>
<dbReference type="InterPro" id="IPR032675">
    <property type="entry name" value="LRR_dom_sf"/>
</dbReference>
<feature type="domain" description="Protein kinase" evidence="16">
    <location>
        <begin position="701"/>
        <end position="1003"/>
    </location>
</feature>
<proteinExistence type="inferred from homology"/>
<feature type="binding site" evidence="13">
    <location>
        <position position="730"/>
    </location>
    <ligand>
        <name>ATP</name>
        <dbReference type="ChEBI" id="CHEBI:30616"/>
    </ligand>
</feature>
<evidence type="ECO:0000259" key="16">
    <source>
        <dbReference type="PROSITE" id="PS50011"/>
    </source>
</evidence>
<comment type="similarity">
    <text evidence="2">Belongs to the protein kinase superfamily. Ser/Thr protein kinase family.</text>
</comment>
<evidence type="ECO:0000256" key="9">
    <source>
        <dbReference type="ARBA" id="ARBA00022777"/>
    </source>
</evidence>
<protein>
    <recommendedName>
        <fullName evidence="16">Protein kinase domain-containing protein</fullName>
    </recommendedName>
</protein>
<dbReference type="InterPro" id="IPR000719">
    <property type="entry name" value="Prot_kinase_dom"/>
</dbReference>
<dbReference type="InterPro" id="IPR013210">
    <property type="entry name" value="LRR_N_plant-typ"/>
</dbReference>
<evidence type="ECO:0000256" key="14">
    <source>
        <dbReference type="SAM" id="Phobius"/>
    </source>
</evidence>
<evidence type="ECO:0000256" key="12">
    <source>
        <dbReference type="ARBA" id="ARBA00023136"/>
    </source>
</evidence>
<evidence type="ECO:0000256" key="3">
    <source>
        <dbReference type="ARBA" id="ARBA00022614"/>
    </source>
</evidence>
<evidence type="ECO:0000256" key="11">
    <source>
        <dbReference type="ARBA" id="ARBA00022989"/>
    </source>
</evidence>
<dbReference type="Gene3D" id="3.30.200.20">
    <property type="entry name" value="Phosphorylase Kinase, domain 1"/>
    <property type="match status" value="1"/>
</dbReference>
<organism evidence="17 18">
    <name type="scientific">Hevea brasiliensis</name>
    <name type="common">Para rubber tree</name>
    <name type="synonym">Siphonia brasiliensis</name>
    <dbReference type="NCBI Taxonomy" id="3981"/>
    <lineage>
        <taxon>Eukaryota</taxon>
        <taxon>Viridiplantae</taxon>
        <taxon>Streptophyta</taxon>
        <taxon>Embryophyta</taxon>
        <taxon>Tracheophyta</taxon>
        <taxon>Spermatophyta</taxon>
        <taxon>Magnoliopsida</taxon>
        <taxon>eudicotyledons</taxon>
        <taxon>Gunneridae</taxon>
        <taxon>Pentapetalae</taxon>
        <taxon>rosids</taxon>
        <taxon>fabids</taxon>
        <taxon>Malpighiales</taxon>
        <taxon>Euphorbiaceae</taxon>
        <taxon>Crotonoideae</taxon>
        <taxon>Micrandreae</taxon>
        <taxon>Hevea</taxon>
    </lineage>
</organism>
<dbReference type="InterPro" id="IPR051809">
    <property type="entry name" value="Plant_receptor-like_S/T_kinase"/>
</dbReference>
<evidence type="ECO:0000256" key="4">
    <source>
        <dbReference type="ARBA" id="ARBA00022679"/>
    </source>
</evidence>
<keyword evidence="11 14" id="KW-1133">Transmembrane helix</keyword>
<comment type="caution">
    <text evidence="17">The sequence shown here is derived from an EMBL/GenBank/DDBJ whole genome shotgun (WGS) entry which is preliminary data.</text>
</comment>
<keyword evidence="5 14" id="KW-0812">Transmembrane</keyword>
<dbReference type="SUPFAM" id="SSF56112">
    <property type="entry name" value="Protein kinase-like (PK-like)"/>
    <property type="match status" value="1"/>
</dbReference>
<keyword evidence="10 13" id="KW-0067">ATP-binding</keyword>
<dbReference type="SUPFAM" id="SSF52058">
    <property type="entry name" value="L domain-like"/>
    <property type="match status" value="2"/>
</dbReference>
<dbReference type="Gene3D" id="3.80.10.10">
    <property type="entry name" value="Ribonuclease Inhibitor"/>
    <property type="match status" value="3"/>
</dbReference>
<dbReference type="Pfam" id="PF13855">
    <property type="entry name" value="LRR_8"/>
    <property type="match status" value="1"/>
</dbReference>
<reference evidence="17" key="1">
    <citation type="journal article" date="2023" name="Plant Biotechnol. J.">
        <title>Chromosome-level wild Hevea brasiliensis genome provides new tools for genomic-assisted breeding and valuable loci to elevate rubber yield.</title>
        <authorList>
            <person name="Cheng H."/>
            <person name="Song X."/>
            <person name="Hu Y."/>
            <person name="Wu T."/>
            <person name="Yang Q."/>
            <person name="An Z."/>
            <person name="Feng S."/>
            <person name="Deng Z."/>
            <person name="Wu W."/>
            <person name="Zeng X."/>
            <person name="Tu M."/>
            <person name="Wang X."/>
            <person name="Huang H."/>
        </authorList>
    </citation>
    <scope>NUCLEOTIDE SEQUENCE</scope>
    <source>
        <strain evidence="17">MT/VB/25A 57/8</strain>
    </source>
</reference>
<keyword evidence="12 14" id="KW-0472">Membrane</keyword>
<name>A0ABQ9KPS4_HEVBR</name>
<dbReference type="PROSITE" id="PS00108">
    <property type="entry name" value="PROTEIN_KINASE_ST"/>
    <property type="match status" value="1"/>
</dbReference>
<keyword evidence="9" id="KW-0418">Kinase</keyword>
<dbReference type="SMART" id="SM00369">
    <property type="entry name" value="LRR_TYP"/>
    <property type="match status" value="8"/>
</dbReference>
<dbReference type="Pfam" id="PF00560">
    <property type="entry name" value="LRR_1"/>
    <property type="match status" value="4"/>
</dbReference>
<dbReference type="InterPro" id="IPR008271">
    <property type="entry name" value="Ser/Thr_kinase_AS"/>
</dbReference>
<feature type="chain" id="PRO_5045675806" description="Protein kinase domain-containing protein" evidence="15">
    <location>
        <begin position="25"/>
        <end position="1026"/>
    </location>
</feature>
<dbReference type="PROSITE" id="PS50011">
    <property type="entry name" value="PROTEIN_KINASE_DOM"/>
    <property type="match status" value="1"/>
</dbReference>
<evidence type="ECO:0000313" key="17">
    <source>
        <dbReference type="EMBL" id="KAJ9145897.1"/>
    </source>
</evidence>